<keyword evidence="2" id="KW-0808">Transferase</keyword>
<dbReference type="InterPro" id="IPR001077">
    <property type="entry name" value="COMT_C"/>
</dbReference>
<evidence type="ECO:0000313" key="7">
    <source>
        <dbReference type="Proteomes" id="UP001600888"/>
    </source>
</evidence>
<evidence type="ECO:0000256" key="3">
    <source>
        <dbReference type="ARBA" id="ARBA00022691"/>
    </source>
</evidence>
<dbReference type="InterPro" id="IPR036388">
    <property type="entry name" value="WH-like_DNA-bd_sf"/>
</dbReference>
<dbReference type="PANTHER" id="PTHR43712">
    <property type="entry name" value="PUTATIVE (AFU_ORTHOLOGUE AFUA_4G14580)-RELATED"/>
    <property type="match status" value="1"/>
</dbReference>
<keyword evidence="1" id="KW-0489">Methyltransferase</keyword>
<dbReference type="InterPro" id="IPR012967">
    <property type="entry name" value="COMT_dimerisation"/>
</dbReference>
<reference evidence="6 7" key="1">
    <citation type="submission" date="2024-03" db="EMBL/GenBank/DDBJ databases">
        <title>A high-quality draft genome sequence of Diaporthe vaccinii, a causative agent of upright dieback and viscid rot disease in cranberry plants.</title>
        <authorList>
            <person name="Sarrasin M."/>
            <person name="Lang B.F."/>
            <person name="Burger G."/>
        </authorList>
    </citation>
    <scope>NUCLEOTIDE SEQUENCE [LARGE SCALE GENOMIC DNA]</scope>
    <source>
        <strain evidence="6 7">IS7</strain>
    </source>
</reference>
<keyword evidence="7" id="KW-1185">Reference proteome</keyword>
<feature type="domain" description="O-methyltransferase C-terminal" evidence="4">
    <location>
        <begin position="238"/>
        <end position="396"/>
    </location>
</feature>
<gene>
    <name evidence="6" type="ORF">FJTKL_10178</name>
</gene>
<accession>A0ABR4EKU4</accession>
<feature type="domain" description="O-methyltransferase dimerisation" evidence="5">
    <location>
        <begin position="81"/>
        <end position="150"/>
    </location>
</feature>
<dbReference type="SUPFAM" id="SSF46785">
    <property type="entry name" value="Winged helix' DNA-binding domain"/>
    <property type="match status" value="1"/>
</dbReference>
<dbReference type="InterPro" id="IPR016461">
    <property type="entry name" value="COMT-like"/>
</dbReference>
<evidence type="ECO:0008006" key="8">
    <source>
        <dbReference type="Google" id="ProtNLM"/>
    </source>
</evidence>
<dbReference type="Pfam" id="PF08100">
    <property type="entry name" value="Dimerisation"/>
    <property type="match status" value="1"/>
</dbReference>
<name>A0ABR4EKU4_9PEZI</name>
<organism evidence="6 7">
    <name type="scientific">Diaporthe vaccinii</name>
    <dbReference type="NCBI Taxonomy" id="105482"/>
    <lineage>
        <taxon>Eukaryota</taxon>
        <taxon>Fungi</taxon>
        <taxon>Dikarya</taxon>
        <taxon>Ascomycota</taxon>
        <taxon>Pezizomycotina</taxon>
        <taxon>Sordariomycetes</taxon>
        <taxon>Sordariomycetidae</taxon>
        <taxon>Diaporthales</taxon>
        <taxon>Diaporthaceae</taxon>
        <taxon>Diaporthe</taxon>
        <taxon>Diaporthe eres species complex</taxon>
    </lineage>
</organism>
<evidence type="ECO:0000259" key="5">
    <source>
        <dbReference type="Pfam" id="PF08100"/>
    </source>
</evidence>
<evidence type="ECO:0000256" key="2">
    <source>
        <dbReference type="ARBA" id="ARBA00022679"/>
    </source>
</evidence>
<dbReference type="PANTHER" id="PTHR43712:SF1">
    <property type="entry name" value="HYPOTHETICAL O-METHYLTRANSFERASE (EUROFUNG)-RELATED"/>
    <property type="match status" value="1"/>
</dbReference>
<evidence type="ECO:0000256" key="1">
    <source>
        <dbReference type="ARBA" id="ARBA00022603"/>
    </source>
</evidence>
<evidence type="ECO:0000313" key="6">
    <source>
        <dbReference type="EMBL" id="KAL2283066.1"/>
    </source>
</evidence>
<dbReference type="Proteomes" id="UP001600888">
    <property type="component" value="Unassembled WGS sequence"/>
</dbReference>
<dbReference type="InterPro" id="IPR029063">
    <property type="entry name" value="SAM-dependent_MTases_sf"/>
</dbReference>
<dbReference type="PROSITE" id="PS51683">
    <property type="entry name" value="SAM_OMT_II"/>
    <property type="match status" value="1"/>
</dbReference>
<comment type="caution">
    <text evidence="6">The sequence shown here is derived from an EMBL/GenBank/DDBJ whole genome shotgun (WGS) entry which is preliminary data.</text>
</comment>
<dbReference type="Gene3D" id="1.10.10.10">
    <property type="entry name" value="Winged helix-like DNA-binding domain superfamily/Winged helix DNA-binding domain"/>
    <property type="match status" value="1"/>
</dbReference>
<proteinExistence type="predicted"/>
<dbReference type="Pfam" id="PF00891">
    <property type="entry name" value="Methyltransf_2"/>
    <property type="match status" value="1"/>
</dbReference>
<keyword evidence="3" id="KW-0949">S-adenosyl-L-methionine</keyword>
<sequence length="420" mass="46694">MSSALISSIFSQLSYLLADSYSPSSGEFMNERLRTKALHLSQQLTTALQKPADAALELGLLVRYLPGYHVVIILTVVQPTISMCVRIGVQLGVFTILAKSNTPKTAQQLSDETKAEKLLIVRTLRVLATNGTVEEIGMEKYTATPITYALAKPAIQAGHIHFWDQYVCSLSKFPQYLEVRGAACPSDPNNGLFQFSHGTSLESFALWQSKPSVLDNFNTFMEGVRADKPSWVEWFPIQDIILAGSDPASDAPILVDIGGARGHDLITFDARYPQSPGKLVLEDLPAVIDDIRSLDPKIKRVKYDFFQPQPIKGARVYFFCHIFHCWPDKDCLRILENLRGSMKRGYSKVIFNELILPDTGCSFYPACLDWVMLGLHASFDRTAGQWKELLETGGFKIDRIWMPPGNGNGVIEASVLDDGL</sequence>
<dbReference type="Gene3D" id="3.40.50.150">
    <property type="entry name" value="Vaccinia Virus protein VP39"/>
    <property type="match status" value="1"/>
</dbReference>
<dbReference type="EMBL" id="JBAWTH010000045">
    <property type="protein sequence ID" value="KAL2283066.1"/>
    <property type="molecule type" value="Genomic_DNA"/>
</dbReference>
<dbReference type="SUPFAM" id="SSF53335">
    <property type="entry name" value="S-adenosyl-L-methionine-dependent methyltransferases"/>
    <property type="match status" value="1"/>
</dbReference>
<dbReference type="InterPro" id="IPR036390">
    <property type="entry name" value="WH_DNA-bd_sf"/>
</dbReference>
<evidence type="ECO:0000259" key="4">
    <source>
        <dbReference type="Pfam" id="PF00891"/>
    </source>
</evidence>
<protein>
    <recommendedName>
        <fullName evidence="8">O-methyltransferase domain-containing protein</fullName>
    </recommendedName>
</protein>